<dbReference type="PANTHER" id="PTHR24413">
    <property type="entry name" value="SPECKLE-TYPE POZ PROTEIN"/>
    <property type="match status" value="1"/>
</dbReference>
<dbReference type="EMBL" id="CAXLJM020000008">
    <property type="protein sequence ID" value="CAL8075686.1"/>
    <property type="molecule type" value="Genomic_DNA"/>
</dbReference>
<dbReference type="CDD" id="cd18186">
    <property type="entry name" value="BTB_POZ_ZBTB_KLHL-like"/>
    <property type="match status" value="1"/>
</dbReference>
<evidence type="ECO:0000313" key="2">
    <source>
        <dbReference type="EMBL" id="CAL8075686.1"/>
    </source>
</evidence>
<name>A0ABP1PSG1_9HEXA</name>
<dbReference type="InterPro" id="IPR011333">
    <property type="entry name" value="SKP1/BTB/POZ_sf"/>
</dbReference>
<accession>A0ABP1PSG1</accession>
<dbReference type="Gene3D" id="3.30.710.10">
    <property type="entry name" value="Potassium Channel Kv1.1, Chain A"/>
    <property type="match status" value="1"/>
</dbReference>
<comment type="caution">
    <text evidence="2">The sequence shown here is derived from an EMBL/GenBank/DDBJ whole genome shotgun (WGS) entry which is preliminary data.</text>
</comment>
<organism evidence="2 3">
    <name type="scientific">Orchesella dallaii</name>
    <dbReference type="NCBI Taxonomy" id="48710"/>
    <lineage>
        <taxon>Eukaryota</taxon>
        <taxon>Metazoa</taxon>
        <taxon>Ecdysozoa</taxon>
        <taxon>Arthropoda</taxon>
        <taxon>Hexapoda</taxon>
        <taxon>Collembola</taxon>
        <taxon>Entomobryomorpha</taxon>
        <taxon>Entomobryoidea</taxon>
        <taxon>Orchesellidae</taxon>
        <taxon>Orchesellinae</taxon>
        <taxon>Orchesella</taxon>
    </lineage>
</organism>
<dbReference type="SMART" id="SM00225">
    <property type="entry name" value="BTB"/>
    <property type="match status" value="1"/>
</dbReference>
<keyword evidence="3" id="KW-1185">Reference proteome</keyword>
<evidence type="ECO:0000313" key="3">
    <source>
        <dbReference type="Proteomes" id="UP001642540"/>
    </source>
</evidence>
<dbReference type="InterPro" id="IPR000210">
    <property type="entry name" value="BTB/POZ_dom"/>
</dbReference>
<reference evidence="2 3" key="1">
    <citation type="submission" date="2024-08" db="EMBL/GenBank/DDBJ databases">
        <authorList>
            <person name="Cucini C."/>
            <person name="Frati F."/>
        </authorList>
    </citation>
    <scope>NUCLEOTIDE SEQUENCE [LARGE SCALE GENOMIC DNA]</scope>
</reference>
<feature type="domain" description="BTB" evidence="1">
    <location>
        <begin position="288"/>
        <end position="356"/>
    </location>
</feature>
<protein>
    <recommendedName>
        <fullName evidence="1">BTB domain-containing protein</fullName>
    </recommendedName>
</protein>
<gene>
    <name evidence="2" type="ORF">ODALV1_LOCUS3255</name>
</gene>
<dbReference type="SUPFAM" id="SSF54695">
    <property type="entry name" value="POZ domain"/>
    <property type="match status" value="1"/>
</dbReference>
<dbReference type="Proteomes" id="UP001642540">
    <property type="component" value="Unassembled WGS sequence"/>
</dbReference>
<proteinExistence type="predicted"/>
<dbReference type="PROSITE" id="PS50097">
    <property type="entry name" value="BTB"/>
    <property type="match status" value="1"/>
</dbReference>
<dbReference type="Pfam" id="PF00651">
    <property type="entry name" value="BTB"/>
    <property type="match status" value="1"/>
</dbReference>
<sequence>MASAVTRKAYLLKNGEVRLQFVGSPPSKNSERALIFTADSENFICIPDETYDTDQIQFVAREIEKATGLDKIKPKVEMYGKFDTFFQTPRIYTVVLFPQEFVKSLSGILPEARIRIKGTYKVLRQFRDFVEPSSPPTLPSTVSVSPRPSLEALRLASIARICSNRLLLASEIRRNHAEPARIATEPRIDPIIPRLLERCVSANNSMIRWTPFDDQVYAFSVEGLELKENATYEGFQGLEKLAEYYNSHGLTAAKLTYSVILEWKEFEGRNDGFEASTLEKLFDGKPLADCVIKAANGVEFECHRNILGVNSDVFLTMFEVGMKESQTHLIEMRDVSEEGVKMMLDYLYGRNLHLEGRTEGDILEVLKVAHKYNISKLESIISQFLLYKPMDWFSMDGVLDFYFFVKNVDALSNFADKLKAIIKGNTKKFSASATYQKWMEKEPNAAAQFVLQLFETDEKNVADVNLVVDSSDDD</sequence>
<evidence type="ECO:0000259" key="1">
    <source>
        <dbReference type="PROSITE" id="PS50097"/>
    </source>
</evidence>